<dbReference type="InterPro" id="IPR036284">
    <property type="entry name" value="GGL_sf"/>
</dbReference>
<reference evidence="11" key="1">
    <citation type="submission" date="2025-08" db="UniProtKB">
        <authorList>
            <consortium name="RefSeq"/>
        </authorList>
    </citation>
    <scope>IDENTIFICATION</scope>
    <source>
        <strain evidence="11">Aabys</strain>
        <tissue evidence="11">Whole body</tissue>
    </source>
</reference>
<dbReference type="PROSITE" id="PS50058">
    <property type="entry name" value="G_PROTEIN_GAMMA"/>
    <property type="match status" value="1"/>
</dbReference>
<gene>
    <name evidence="11" type="primary">LOC101888117</name>
</gene>
<name>A0A9J7CPX4_MUSDO</name>
<dbReference type="VEuPathDB" id="VectorBase:MDOMA2_002374"/>
<dbReference type="GeneID" id="101888117"/>
<comment type="similarity">
    <text evidence="2">Belongs to the G protein gamma family.</text>
</comment>
<dbReference type="InterPro" id="IPR001770">
    <property type="entry name" value="G-protein_gamma"/>
</dbReference>
<dbReference type="InterPro" id="IPR015898">
    <property type="entry name" value="G-protein_gamma-like_dom"/>
</dbReference>
<proteinExistence type="inferred from homology"/>
<dbReference type="GO" id="GO:0007186">
    <property type="term" value="P:G protein-coupled receptor signaling pathway"/>
    <property type="evidence" value="ECO:0007669"/>
    <property type="project" value="InterPro"/>
</dbReference>
<keyword evidence="3" id="KW-1003">Cell membrane</keyword>
<dbReference type="SMART" id="SM00224">
    <property type="entry name" value="GGL"/>
    <property type="match status" value="1"/>
</dbReference>
<dbReference type="FunFam" id="4.10.260.10:FF:000001">
    <property type="entry name" value="Guanine nucleotide-binding protein subunit gamma"/>
    <property type="match status" value="1"/>
</dbReference>
<protein>
    <submittedName>
        <fullName evidence="11">Guanine nucleotide-binding protein subunit gamma-1 isoform X1</fullName>
    </submittedName>
</protein>
<dbReference type="PANTHER" id="PTHR13809">
    <property type="entry name" value="GUANINE NUCLEOTIDE-BINDING PROTEIN GAMMA SUBUNIT"/>
    <property type="match status" value="1"/>
</dbReference>
<keyword evidence="8" id="KW-0636">Prenylation</keyword>
<sequence length="105" mass="11808">MSMSVCVCASTNFTHRFIIIIAACGYFLGLSETAVMDVMSSSLQQQRIIVEQLRREAAVDRQPVSESCAAMMRYISQHEQEDYLLTGFTSQKVNPFREKSSCSVL</sequence>
<evidence type="ECO:0000313" key="11">
    <source>
        <dbReference type="RefSeq" id="XP_005179618.2"/>
    </source>
</evidence>
<organism evidence="10 11">
    <name type="scientific">Musca domestica</name>
    <name type="common">House fly</name>
    <dbReference type="NCBI Taxonomy" id="7370"/>
    <lineage>
        <taxon>Eukaryota</taxon>
        <taxon>Metazoa</taxon>
        <taxon>Ecdysozoa</taxon>
        <taxon>Arthropoda</taxon>
        <taxon>Hexapoda</taxon>
        <taxon>Insecta</taxon>
        <taxon>Pterygota</taxon>
        <taxon>Neoptera</taxon>
        <taxon>Endopterygota</taxon>
        <taxon>Diptera</taxon>
        <taxon>Brachycera</taxon>
        <taxon>Muscomorpha</taxon>
        <taxon>Muscoidea</taxon>
        <taxon>Muscidae</taxon>
        <taxon>Musca</taxon>
    </lineage>
</organism>
<dbReference type="Pfam" id="PF00631">
    <property type="entry name" value="G-gamma"/>
    <property type="match status" value="1"/>
</dbReference>
<evidence type="ECO:0000256" key="2">
    <source>
        <dbReference type="ARBA" id="ARBA00007431"/>
    </source>
</evidence>
<dbReference type="RefSeq" id="XP_005179618.2">
    <property type="nucleotide sequence ID" value="XM_005179561.3"/>
</dbReference>
<evidence type="ECO:0000256" key="8">
    <source>
        <dbReference type="ARBA" id="ARBA00023289"/>
    </source>
</evidence>
<dbReference type="CDD" id="cd00068">
    <property type="entry name" value="GGL"/>
    <property type="match status" value="1"/>
</dbReference>
<dbReference type="OrthoDB" id="6264244at2759"/>
<evidence type="ECO:0000256" key="1">
    <source>
        <dbReference type="ARBA" id="ARBA00004342"/>
    </source>
</evidence>
<dbReference type="CTD" id="35881"/>
<keyword evidence="5" id="KW-0472">Membrane</keyword>
<evidence type="ECO:0000259" key="9">
    <source>
        <dbReference type="PROSITE" id="PS50058"/>
    </source>
</evidence>
<accession>A0A9J7CPX4</accession>
<dbReference type="GO" id="GO:0031681">
    <property type="term" value="F:G-protein beta-subunit binding"/>
    <property type="evidence" value="ECO:0007669"/>
    <property type="project" value="InterPro"/>
</dbReference>
<dbReference type="KEGG" id="mde:101888117"/>
<evidence type="ECO:0000256" key="7">
    <source>
        <dbReference type="ARBA" id="ARBA00023288"/>
    </source>
</evidence>
<dbReference type="Gene3D" id="4.10.260.10">
    <property type="entry name" value="Transducin (heterotrimeric G protein), gamma chain"/>
    <property type="match status" value="1"/>
</dbReference>
<comment type="subcellular location">
    <subcellularLocation>
        <location evidence="1">Cell membrane</location>
        <topology evidence="1">Lipid-anchor</topology>
        <orientation evidence="1">Cytoplasmic side</orientation>
    </subcellularLocation>
</comment>
<evidence type="ECO:0000256" key="4">
    <source>
        <dbReference type="ARBA" id="ARBA00022481"/>
    </source>
</evidence>
<keyword evidence="10" id="KW-1185">Reference proteome</keyword>
<evidence type="ECO:0000256" key="3">
    <source>
        <dbReference type="ARBA" id="ARBA00022475"/>
    </source>
</evidence>
<dbReference type="SMART" id="SM01224">
    <property type="entry name" value="G_gamma"/>
    <property type="match status" value="1"/>
</dbReference>
<dbReference type="SUPFAM" id="SSF48670">
    <property type="entry name" value="Transducin (heterotrimeric G protein), gamma chain"/>
    <property type="match status" value="1"/>
</dbReference>
<dbReference type="AlphaFoldDB" id="A0A9J7CPX4"/>
<feature type="domain" description="G protein gamma" evidence="9">
    <location>
        <begin position="39"/>
        <end position="105"/>
    </location>
</feature>
<dbReference type="GO" id="GO:0005834">
    <property type="term" value="C:heterotrimeric G-protein complex"/>
    <property type="evidence" value="ECO:0007669"/>
    <property type="project" value="InterPro"/>
</dbReference>
<evidence type="ECO:0000256" key="6">
    <source>
        <dbReference type="ARBA" id="ARBA00023224"/>
    </source>
</evidence>
<keyword evidence="4" id="KW-0488">Methylation</keyword>
<evidence type="ECO:0000313" key="10">
    <source>
        <dbReference type="Proteomes" id="UP001652621"/>
    </source>
</evidence>
<keyword evidence="6" id="KW-0807">Transducer</keyword>
<keyword evidence="7" id="KW-0449">Lipoprotein</keyword>
<evidence type="ECO:0000256" key="5">
    <source>
        <dbReference type="ARBA" id="ARBA00023136"/>
    </source>
</evidence>
<dbReference type="Proteomes" id="UP001652621">
    <property type="component" value="Unplaced"/>
</dbReference>